<sequence length="67" mass="7230">MLSMALHLREQDLSLREIAARLVIAQGTKKCRHPSCACCAITAAASRMRALVRSASRCRPAGSWSCG</sequence>
<keyword evidence="2" id="KW-1185">Reference proteome</keyword>
<comment type="caution">
    <text evidence="1">The sequence shown here is derived from an EMBL/GenBank/DDBJ whole genome shotgun (WGS) entry which is preliminary data.</text>
</comment>
<evidence type="ECO:0000313" key="1">
    <source>
        <dbReference type="EMBL" id="MFD1538792.1"/>
    </source>
</evidence>
<proteinExistence type="predicted"/>
<organism evidence="1 2">
    <name type="scientific">Nonomuraea guangzhouensis</name>
    <dbReference type="NCBI Taxonomy" id="1291555"/>
    <lineage>
        <taxon>Bacteria</taxon>
        <taxon>Bacillati</taxon>
        <taxon>Actinomycetota</taxon>
        <taxon>Actinomycetes</taxon>
        <taxon>Streptosporangiales</taxon>
        <taxon>Streptosporangiaceae</taxon>
        <taxon>Nonomuraea</taxon>
    </lineage>
</organism>
<evidence type="ECO:0008006" key="3">
    <source>
        <dbReference type="Google" id="ProtNLM"/>
    </source>
</evidence>
<accession>A0ABW4GBQ9</accession>
<dbReference type="EMBL" id="JBHUCM010000014">
    <property type="protein sequence ID" value="MFD1538792.1"/>
    <property type="molecule type" value="Genomic_DNA"/>
</dbReference>
<dbReference type="RefSeq" id="WP_219530669.1">
    <property type="nucleotide sequence ID" value="NZ_JAHKRM010000009.1"/>
</dbReference>
<dbReference type="Proteomes" id="UP001597097">
    <property type="component" value="Unassembled WGS sequence"/>
</dbReference>
<protein>
    <recommendedName>
        <fullName evidence="3">Helix-turn-helix domain-containing protein</fullName>
    </recommendedName>
</protein>
<evidence type="ECO:0000313" key="2">
    <source>
        <dbReference type="Proteomes" id="UP001597097"/>
    </source>
</evidence>
<gene>
    <name evidence="1" type="ORF">ACFSJ0_17175</name>
</gene>
<reference evidence="2" key="1">
    <citation type="journal article" date="2019" name="Int. J. Syst. Evol. Microbiol.">
        <title>The Global Catalogue of Microorganisms (GCM) 10K type strain sequencing project: providing services to taxonomists for standard genome sequencing and annotation.</title>
        <authorList>
            <consortium name="The Broad Institute Genomics Platform"/>
            <consortium name="The Broad Institute Genome Sequencing Center for Infectious Disease"/>
            <person name="Wu L."/>
            <person name="Ma J."/>
        </authorList>
    </citation>
    <scope>NUCLEOTIDE SEQUENCE [LARGE SCALE GENOMIC DNA]</scope>
    <source>
        <strain evidence="2">CGMCC 1.15399</strain>
    </source>
</reference>
<name>A0ABW4GBQ9_9ACTN</name>